<feature type="transmembrane region" description="Helical" evidence="4">
    <location>
        <begin position="90"/>
        <end position="113"/>
    </location>
</feature>
<dbReference type="AlphaFoldDB" id="A0A518B0Z7"/>
<name>A0A518B0Z7_9BACT</name>
<sequence>MRLGGPIHKTTLMDKPAAMGAPPRSLYDRNFALTFIAQSLFVLANTLLVHYARWIAFLGGDELDIGWVMGFGAVTALLVRPWIGLWIDRLGALTMWMVGLTLFIISALTNFLLADVGVSIYVVRSLNVISTAIFFSASLTYITLMAPPDRRAEAIGTLGAAGFVGMMCGPWLGDWFVEDGDRSFGDFYALFGSAAGAIAIALVITYFGLREPPHLRTRSSLKVRHFIENFIRYWPGVVLSANVIFGVCLTVPFVFLARYLDVLDMGGYGVGEFFVVYGGTGITVRLALRRLPDQIGWRKMLLAGLCVLGAGMFSYLLVDPNEPWTILIPATVSGMAHGLVFPSMMALVTEPFPNEARGTGSVLAIMSLDTGMVCAPPLMGVIAYTLGYGWMFTLTGCATFAVTAWILVSSLNDGTLFLIPVAAPADEVTAVK</sequence>
<feature type="transmembrane region" description="Helical" evidence="4">
    <location>
        <begin position="360"/>
        <end position="382"/>
    </location>
</feature>
<evidence type="ECO:0000313" key="6">
    <source>
        <dbReference type="EMBL" id="QDU60627.1"/>
    </source>
</evidence>
<dbReference type="InterPro" id="IPR011701">
    <property type="entry name" value="MFS"/>
</dbReference>
<dbReference type="PANTHER" id="PTHR23531">
    <property type="entry name" value="QUINOLENE RESISTANCE PROTEIN NORA"/>
    <property type="match status" value="1"/>
</dbReference>
<protein>
    <submittedName>
        <fullName evidence="6">Major facilitator superfamily transporter</fullName>
    </submittedName>
</protein>
<feature type="transmembrane region" description="Helical" evidence="4">
    <location>
        <begin position="65"/>
        <end position="83"/>
    </location>
</feature>
<feature type="transmembrane region" description="Helical" evidence="4">
    <location>
        <begin position="154"/>
        <end position="172"/>
    </location>
</feature>
<keyword evidence="1 4" id="KW-0812">Transmembrane</keyword>
<evidence type="ECO:0000256" key="2">
    <source>
        <dbReference type="ARBA" id="ARBA00022989"/>
    </source>
</evidence>
<organism evidence="6 7">
    <name type="scientific">Kolteria novifilia</name>
    <dbReference type="NCBI Taxonomy" id="2527975"/>
    <lineage>
        <taxon>Bacteria</taxon>
        <taxon>Pseudomonadati</taxon>
        <taxon>Planctomycetota</taxon>
        <taxon>Planctomycetia</taxon>
        <taxon>Kolteriales</taxon>
        <taxon>Kolteriaceae</taxon>
        <taxon>Kolteria</taxon>
    </lineage>
</organism>
<feature type="transmembrane region" description="Helical" evidence="4">
    <location>
        <begin position="267"/>
        <end position="288"/>
    </location>
</feature>
<evidence type="ECO:0000259" key="5">
    <source>
        <dbReference type="PROSITE" id="PS50850"/>
    </source>
</evidence>
<keyword evidence="7" id="KW-1185">Reference proteome</keyword>
<evidence type="ECO:0000313" key="7">
    <source>
        <dbReference type="Proteomes" id="UP000317093"/>
    </source>
</evidence>
<dbReference type="InterPro" id="IPR020846">
    <property type="entry name" value="MFS_dom"/>
</dbReference>
<gene>
    <name evidence="6" type="ORF">Pan216_14740</name>
</gene>
<feature type="transmembrane region" description="Helical" evidence="4">
    <location>
        <begin position="187"/>
        <end position="209"/>
    </location>
</feature>
<dbReference type="OrthoDB" id="211449at2"/>
<feature type="transmembrane region" description="Helical" evidence="4">
    <location>
        <begin position="324"/>
        <end position="348"/>
    </location>
</feature>
<dbReference type="InterPro" id="IPR036259">
    <property type="entry name" value="MFS_trans_sf"/>
</dbReference>
<feature type="transmembrane region" description="Helical" evidence="4">
    <location>
        <begin position="31"/>
        <end position="53"/>
    </location>
</feature>
<proteinExistence type="predicted"/>
<dbReference type="Pfam" id="PF07690">
    <property type="entry name" value="MFS_1"/>
    <property type="match status" value="1"/>
</dbReference>
<dbReference type="Gene3D" id="1.20.1250.20">
    <property type="entry name" value="MFS general substrate transporter like domains"/>
    <property type="match status" value="1"/>
</dbReference>
<dbReference type="EMBL" id="CP036279">
    <property type="protein sequence ID" value="QDU60627.1"/>
    <property type="molecule type" value="Genomic_DNA"/>
</dbReference>
<feature type="domain" description="Major facilitator superfamily (MFS) profile" evidence="5">
    <location>
        <begin position="1"/>
        <end position="416"/>
    </location>
</feature>
<dbReference type="KEGG" id="knv:Pan216_14740"/>
<evidence type="ECO:0000256" key="3">
    <source>
        <dbReference type="ARBA" id="ARBA00023136"/>
    </source>
</evidence>
<dbReference type="PROSITE" id="PS50850">
    <property type="entry name" value="MFS"/>
    <property type="match status" value="1"/>
</dbReference>
<feature type="transmembrane region" description="Helical" evidence="4">
    <location>
        <begin position="300"/>
        <end position="318"/>
    </location>
</feature>
<reference evidence="6 7" key="1">
    <citation type="submission" date="2019-02" db="EMBL/GenBank/DDBJ databases">
        <title>Deep-cultivation of Planctomycetes and their phenomic and genomic characterization uncovers novel biology.</title>
        <authorList>
            <person name="Wiegand S."/>
            <person name="Jogler M."/>
            <person name="Boedeker C."/>
            <person name="Pinto D."/>
            <person name="Vollmers J."/>
            <person name="Rivas-Marin E."/>
            <person name="Kohn T."/>
            <person name="Peeters S.H."/>
            <person name="Heuer A."/>
            <person name="Rast P."/>
            <person name="Oberbeckmann S."/>
            <person name="Bunk B."/>
            <person name="Jeske O."/>
            <person name="Meyerdierks A."/>
            <person name="Storesund J.E."/>
            <person name="Kallscheuer N."/>
            <person name="Luecker S."/>
            <person name="Lage O.M."/>
            <person name="Pohl T."/>
            <person name="Merkel B.J."/>
            <person name="Hornburger P."/>
            <person name="Mueller R.-W."/>
            <person name="Bruemmer F."/>
            <person name="Labrenz M."/>
            <person name="Spormann A.M."/>
            <person name="Op den Camp H."/>
            <person name="Overmann J."/>
            <person name="Amann R."/>
            <person name="Jetten M.S.M."/>
            <person name="Mascher T."/>
            <person name="Medema M.H."/>
            <person name="Devos D.P."/>
            <person name="Kaster A.-K."/>
            <person name="Ovreas L."/>
            <person name="Rohde M."/>
            <person name="Galperin M.Y."/>
            <person name="Jogler C."/>
        </authorList>
    </citation>
    <scope>NUCLEOTIDE SEQUENCE [LARGE SCALE GENOMIC DNA]</scope>
    <source>
        <strain evidence="6 7">Pan216</strain>
    </source>
</reference>
<keyword evidence="2 4" id="KW-1133">Transmembrane helix</keyword>
<dbReference type="GO" id="GO:0022857">
    <property type="term" value="F:transmembrane transporter activity"/>
    <property type="evidence" value="ECO:0007669"/>
    <property type="project" value="InterPro"/>
</dbReference>
<feature type="transmembrane region" description="Helical" evidence="4">
    <location>
        <begin position="230"/>
        <end position="255"/>
    </location>
</feature>
<feature type="transmembrane region" description="Helical" evidence="4">
    <location>
        <begin position="119"/>
        <end position="142"/>
    </location>
</feature>
<dbReference type="PANTHER" id="PTHR23531:SF1">
    <property type="entry name" value="QUINOLENE RESISTANCE PROTEIN NORA"/>
    <property type="match status" value="1"/>
</dbReference>
<evidence type="ECO:0000256" key="4">
    <source>
        <dbReference type="SAM" id="Phobius"/>
    </source>
</evidence>
<evidence type="ECO:0000256" key="1">
    <source>
        <dbReference type="ARBA" id="ARBA00022692"/>
    </source>
</evidence>
<dbReference type="SUPFAM" id="SSF103473">
    <property type="entry name" value="MFS general substrate transporter"/>
    <property type="match status" value="1"/>
</dbReference>
<feature type="transmembrane region" description="Helical" evidence="4">
    <location>
        <begin position="388"/>
        <end position="408"/>
    </location>
</feature>
<keyword evidence="3 4" id="KW-0472">Membrane</keyword>
<dbReference type="InterPro" id="IPR052714">
    <property type="entry name" value="MFS_Exporter"/>
</dbReference>
<accession>A0A518B0Z7</accession>
<dbReference type="Proteomes" id="UP000317093">
    <property type="component" value="Chromosome"/>
</dbReference>